<dbReference type="GO" id="GO:0090575">
    <property type="term" value="C:RNA polymerase II transcription regulator complex"/>
    <property type="evidence" value="ECO:0007669"/>
    <property type="project" value="TreeGrafter"/>
</dbReference>
<dbReference type="Proteomes" id="UP000660262">
    <property type="component" value="Unassembled WGS sequence"/>
</dbReference>
<dbReference type="Pfam" id="PF02319">
    <property type="entry name" value="WHD_E2F_TDP"/>
    <property type="match status" value="1"/>
</dbReference>
<evidence type="ECO:0000256" key="6">
    <source>
        <dbReference type="SAM" id="Coils"/>
    </source>
</evidence>
<evidence type="ECO:0000313" key="9">
    <source>
        <dbReference type="EMBL" id="GHP02441.1"/>
    </source>
</evidence>
<feature type="compositionally biased region" description="Low complexity" evidence="7">
    <location>
        <begin position="129"/>
        <end position="156"/>
    </location>
</feature>
<comment type="similarity">
    <text evidence="1 5">Belongs to the E2F/DP family.</text>
</comment>
<reference evidence="9" key="1">
    <citation type="submission" date="2020-10" db="EMBL/GenBank/DDBJ databases">
        <title>Unveiling of a novel bifunctional photoreceptor, Dualchrome1, isolated from a cosmopolitan green alga.</title>
        <authorList>
            <person name="Suzuki S."/>
            <person name="Kawachi M."/>
        </authorList>
    </citation>
    <scope>NUCLEOTIDE SEQUENCE</scope>
    <source>
        <strain evidence="9">NIES 2893</strain>
    </source>
</reference>
<dbReference type="GO" id="GO:0046983">
    <property type="term" value="F:protein dimerization activity"/>
    <property type="evidence" value="ECO:0007669"/>
    <property type="project" value="InterPro"/>
</dbReference>
<keyword evidence="5" id="KW-0539">Nucleus</keyword>
<keyword evidence="4 5" id="KW-0804">Transcription</keyword>
<name>A0A830HA12_9CHLO</name>
<keyword evidence="10" id="KW-1185">Reference proteome</keyword>
<dbReference type="Gene3D" id="1.10.10.10">
    <property type="entry name" value="Winged helix-like DNA-binding domain superfamily/Winged helix DNA-binding domain"/>
    <property type="match status" value="1"/>
</dbReference>
<dbReference type="Gene3D" id="6.10.250.540">
    <property type="match status" value="1"/>
</dbReference>
<feature type="region of interest" description="Disordered" evidence="7">
    <location>
        <begin position="405"/>
        <end position="439"/>
    </location>
</feature>
<evidence type="ECO:0000256" key="2">
    <source>
        <dbReference type="ARBA" id="ARBA00023015"/>
    </source>
</evidence>
<evidence type="ECO:0000256" key="4">
    <source>
        <dbReference type="ARBA" id="ARBA00023163"/>
    </source>
</evidence>
<feature type="compositionally biased region" description="Low complexity" evidence="7">
    <location>
        <begin position="424"/>
        <end position="439"/>
    </location>
</feature>
<dbReference type="PANTHER" id="PTHR12081">
    <property type="entry name" value="TRANSCRIPTION FACTOR E2F"/>
    <property type="match status" value="1"/>
</dbReference>
<dbReference type="InterPro" id="IPR037241">
    <property type="entry name" value="E2F-DP_heterodim"/>
</dbReference>
<dbReference type="CDD" id="cd14660">
    <property type="entry name" value="E2F_DD"/>
    <property type="match status" value="1"/>
</dbReference>
<feature type="region of interest" description="Disordered" evidence="7">
    <location>
        <begin position="1"/>
        <end position="156"/>
    </location>
</feature>
<proteinExistence type="inferred from homology"/>
<evidence type="ECO:0000313" key="10">
    <source>
        <dbReference type="Proteomes" id="UP000660262"/>
    </source>
</evidence>
<protein>
    <submittedName>
        <fullName evidence="9">E2f transcription factor</fullName>
    </submittedName>
</protein>
<keyword evidence="3 5" id="KW-0238">DNA-binding</keyword>
<dbReference type="InterPro" id="IPR003316">
    <property type="entry name" value="E2F_WHTH_DNA-bd_dom"/>
</dbReference>
<dbReference type="OrthoDB" id="1743261at2759"/>
<evidence type="ECO:0000256" key="3">
    <source>
        <dbReference type="ARBA" id="ARBA00023125"/>
    </source>
</evidence>
<dbReference type="AlphaFoldDB" id="A0A830HA12"/>
<evidence type="ECO:0000259" key="8">
    <source>
        <dbReference type="SMART" id="SM01372"/>
    </source>
</evidence>
<feature type="domain" description="E2F/DP family winged-helix DNA-binding" evidence="8">
    <location>
        <begin position="158"/>
        <end position="223"/>
    </location>
</feature>
<comment type="caution">
    <text evidence="9">The sequence shown here is derived from an EMBL/GenBank/DDBJ whole genome shotgun (WGS) entry which is preliminary data.</text>
</comment>
<dbReference type="InterPro" id="IPR036390">
    <property type="entry name" value="WH_DNA-bd_sf"/>
</dbReference>
<dbReference type="FunFam" id="1.10.10.10:FF:000008">
    <property type="entry name" value="E2F transcription factor 1"/>
    <property type="match status" value="1"/>
</dbReference>
<dbReference type="InterPro" id="IPR036388">
    <property type="entry name" value="WH-like_DNA-bd_sf"/>
</dbReference>
<dbReference type="EMBL" id="BNJQ01000003">
    <property type="protein sequence ID" value="GHP02441.1"/>
    <property type="molecule type" value="Genomic_DNA"/>
</dbReference>
<evidence type="ECO:0000256" key="1">
    <source>
        <dbReference type="ARBA" id="ARBA00010940"/>
    </source>
</evidence>
<keyword evidence="2 5" id="KW-0805">Transcription regulation</keyword>
<dbReference type="GO" id="GO:0000978">
    <property type="term" value="F:RNA polymerase II cis-regulatory region sequence-specific DNA binding"/>
    <property type="evidence" value="ECO:0007669"/>
    <property type="project" value="InterPro"/>
</dbReference>
<organism evidence="9 10">
    <name type="scientific">Pycnococcus provasolii</name>
    <dbReference type="NCBI Taxonomy" id="41880"/>
    <lineage>
        <taxon>Eukaryota</taxon>
        <taxon>Viridiplantae</taxon>
        <taxon>Chlorophyta</taxon>
        <taxon>Pseudoscourfieldiophyceae</taxon>
        <taxon>Pseudoscourfieldiales</taxon>
        <taxon>Pycnococcaceae</taxon>
        <taxon>Pycnococcus</taxon>
    </lineage>
</organism>
<dbReference type="PANTHER" id="PTHR12081:SF18">
    <property type="entry name" value="TRANSCRIPTION FACTOR E2F2-RELATED"/>
    <property type="match status" value="1"/>
</dbReference>
<dbReference type="InterPro" id="IPR015633">
    <property type="entry name" value="E2F"/>
</dbReference>
<feature type="coiled-coil region" evidence="6">
    <location>
        <begin position="245"/>
        <end position="272"/>
    </location>
</feature>
<accession>A0A830HA12</accession>
<dbReference type="GO" id="GO:0000981">
    <property type="term" value="F:DNA-binding transcription factor activity, RNA polymerase II-specific"/>
    <property type="evidence" value="ECO:0007669"/>
    <property type="project" value="TreeGrafter"/>
</dbReference>
<feature type="compositionally biased region" description="Low complexity" evidence="7">
    <location>
        <begin position="14"/>
        <end position="34"/>
    </location>
</feature>
<evidence type="ECO:0000256" key="7">
    <source>
        <dbReference type="SAM" id="MobiDB-lite"/>
    </source>
</evidence>
<keyword evidence="6" id="KW-0175">Coiled coil</keyword>
<sequence length="504" mass="51696">MFSSTRALFPVGNGTTTTTTTAPAEAAGATAKGAAPPPPPPVGAPPPPPPPQKYHTFEKHDPNYNGGVGLPPPPPPPPKHGVNRNDSLDVRMPLAEGTPKRPMGAANSQGQDTNATTNTPMRTPMSISGQQQQPKTPGGTTGTTTTPGARSTPGTTSRYDCSLGLLTRRFLDLVDGAPGGILDLNTAAKDLGVQKRRIYDITNVLEGIGLIEKKSKNNIQWKGLAHGGIGLSRAASTGGSGGVEHDELFAEVERLHEEERQLTESIESVRASLQGLATDADAKSKLYVSAEAIQSIPELANDTLIAVRAPQGTTLEVFDPDEAADHPLRRYQMLLKSYSGPIDIILVSNAESASEGGMGTAAAAMAPSAAAVGGPVPSPAVEPSLDGRGLDAKVMNALSSAGLRNSGVYNTPPRHGGGLPGAPMPGAGPSDAAAAAGGAFHLRPPDDDLEYLFLDPLPSTTLGPGVHGLAGVGDYGSFGAIDQLDMAAVSDVFPADEDSGKLIL</sequence>
<dbReference type="SUPFAM" id="SSF144074">
    <property type="entry name" value="E2F-DP heterodimerization region"/>
    <property type="match status" value="1"/>
</dbReference>
<feature type="compositionally biased region" description="Polar residues" evidence="7">
    <location>
        <begin position="106"/>
        <end position="128"/>
    </location>
</feature>
<feature type="compositionally biased region" description="Pro residues" evidence="7">
    <location>
        <begin position="70"/>
        <end position="79"/>
    </location>
</feature>
<dbReference type="InterPro" id="IPR032198">
    <property type="entry name" value="E2F_CC-MB"/>
</dbReference>
<comment type="subcellular location">
    <subcellularLocation>
        <location evidence="5">Nucleus</location>
    </subcellularLocation>
</comment>
<gene>
    <name evidence="9" type="ORF">PPROV_000119800</name>
</gene>
<dbReference type="SUPFAM" id="SSF46785">
    <property type="entry name" value="Winged helix' DNA-binding domain"/>
    <property type="match status" value="1"/>
</dbReference>
<dbReference type="Pfam" id="PF16421">
    <property type="entry name" value="E2F_CC-MB"/>
    <property type="match status" value="1"/>
</dbReference>
<evidence type="ECO:0000256" key="5">
    <source>
        <dbReference type="RuleBase" id="RU003796"/>
    </source>
</evidence>
<feature type="compositionally biased region" description="Pro residues" evidence="7">
    <location>
        <begin position="35"/>
        <end position="52"/>
    </location>
</feature>
<dbReference type="SMART" id="SM01372">
    <property type="entry name" value="E2F_TDP"/>
    <property type="match status" value="1"/>
</dbReference>